<sequence>MRLLQMRQLLPRIGILFTTIFNLPVHAQAQGDLLITPRRIVFEGGSKLQEINIANSGSDTARYVISLVEIRMKDNGTFEFINVPDSGQLFASNFLRFFPHSVTLPPKEAQVVKVQLQHTADLDTGEYRSHIYFRAVPKQQPLGDEKQPDSPQTISIKLIPVYGITIPVIIRVGKNNSAASMSDISLTMEDTIPKLNLTFHREGNMSVYGDLSVDHISPSGKVTPIGSLKGVAVYTPNRARQLHVALARVNGVNYHAGKLRLSYQEMPTQMNAKVEVLATSEISLN</sequence>
<accession>A0A1K1MPT8</accession>
<protein>
    <recommendedName>
        <fullName evidence="5">P pilus assembly protein, chaperone PapD</fullName>
    </recommendedName>
</protein>
<name>A0A1K1MPT8_9BACT</name>
<reference evidence="2 4" key="2">
    <citation type="submission" date="2023-11" db="EMBL/GenBank/DDBJ databases">
        <title>MicrobeMod: A computational toolkit for identifying prokaryotic methylation and restriction-modification with nanopore sequencing.</title>
        <authorList>
            <person name="Crits-Christoph A."/>
            <person name="Kang S.C."/>
            <person name="Lee H."/>
            <person name="Ostrov N."/>
        </authorList>
    </citation>
    <scope>NUCLEOTIDE SEQUENCE [LARGE SCALE GENOMIC DNA]</scope>
    <source>
        <strain evidence="2 4">ATCC 23090</strain>
    </source>
</reference>
<proteinExistence type="predicted"/>
<dbReference type="SUPFAM" id="SSF49354">
    <property type="entry name" value="PapD-like"/>
    <property type="match status" value="1"/>
</dbReference>
<dbReference type="Proteomes" id="UP001326715">
    <property type="component" value="Chromosome"/>
</dbReference>
<gene>
    <name evidence="1" type="ORF">SAMN05661012_00776</name>
    <name evidence="2" type="ORF">SR876_08290</name>
</gene>
<keyword evidence="4" id="KW-1185">Reference proteome</keyword>
<evidence type="ECO:0000313" key="3">
    <source>
        <dbReference type="Proteomes" id="UP000183788"/>
    </source>
</evidence>
<dbReference type="RefSeq" id="WP_143150613.1">
    <property type="nucleotide sequence ID" value="NZ_CP139972.1"/>
</dbReference>
<dbReference type="EMBL" id="FPIZ01000002">
    <property type="protein sequence ID" value="SFW25188.1"/>
    <property type="molecule type" value="Genomic_DNA"/>
</dbReference>
<dbReference type="OrthoDB" id="6658153at2"/>
<dbReference type="EMBL" id="CP140154">
    <property type="protein sequence ID" value="WQG91497.1"/>
    <property type="molecule type" value="Genomic_DNA"/>
</dbReference>
<dbReference type="STRING" id="1004.SAMN05661012_00776"/>
<evidence type="ECO:0000313" key="1">
    <source>
        <dbReference type="EMBL" id="SFW25188.1"/>
    </source>
</evidence>
<dbReference type="InterPro" id="IPR013783">
    <property type="entry name" value="Ig-like_fold"/>
</dbReference>
<dbReference type="AlphaFoldDB" id="A0A1K1MPT8"/>
<evidence type="ECO:0000313" key="4">
    <source>
        <dbReference type="Proteomes" id="UP001326715"/>
    </source>
</evidence>
<evidence type="ECO:0000313" key="2">
    <source>
        <dbReference type="EMBL" id="WQG91497.1"/>
    </source>
</evidence>
<reference evidence="1 3" key="1">
    <citation type="submission" date="2016-11" db="EMBL/GenBank/DDBJ databases">
        <authorList>
            <person name="Jaros S."/>
            <person name="Januszkiewicz K."/>
            <person name="Wedrychowicz H."/>
        </authorList>
    </citation>
    <scope>NUCLEOTIDE SEQUENCE [LARGE SCALE GENOMIC DNA]</scope>
    <source>
        <strain evidence="1 3">DSM 784</strain>
    </source>
</reference>
<evidence type="ECO:0008006" key="5">
    <source>
        <dbReference type="Google" id="ProtNLM"/>
    </source>
</evidence>
<dbReference type="InterPro" id="IPR008962">
    <property type="entry name" value="PapD-like_sf"/>
</dbReference>
<dbReference type="Proteomes" id="UP000183788">
    <property type="component" value="Unassembled WGS sequence"/>
</dbReference>
<dbReference type="Gene3D" id="2.60.40.10">
    <property type="entry name" value="Immunoglobulins"/>
    <property type="match status" value="1"/>
</dbReference>
<organism evidence="1 3">
    <name type="scientific">Chitinophaga sancti</name>
    <dbReference type="NCBI Taxonomy" id="1004"/>
    <lineage>
        <taxon>Bacteria</taxon>
        <taxon>Pseudomonadati</taxon>
        <taxon>Bacteroidota</taxon>
        <taxon>Chitinophagia</taxon>
        <taxon>Chitinophagales</taxon>
        <taxon>Chitinophagaceae</taxon>
        <taxon>Chitinophaga</taxon>
    </lineage>
</organism>